<dbReference type="RefSeq" id="XP_007867024.1">
    <property type="nucleotide sequence ID" value="XM_007868833.1"/>
</dbReference>
<keyword evidence="2" id="KW-1185">Reference proteome</keyword>
<dbReference type="AlphaFoldDB" id="S7RPI8"/>
<evidence type="ECO:0000313" key="1">
    <source>
        <dbReference type="EMBL" id="EPQ54774.1"/>
    </source>
</evidence>
<organism evidence="1 2">
    <name type="scientific">Gloeophyllum trabeum (strain ATCC 11539 / FP-39264 / Madison 617)</name>
    <name type="common">Brown rot fungus</name>
    <dbReference type="NCBI Taxonomy" id="670483"/>
    <lineage>
        <taxon>Eukaryota</taxon>
        <taxon>Fungi</taxon>
        <taxon>Dikarya</taxon>
        <taxon>Basidiomycota</taxon>
        <taxon>Agaricomycotina</taxon>
        <taxon>Agaricomycetes</taxon>
        <taxon>Gloeophyllales</taxon>
        <taxon>Gloeophyllaceae</taxon>
        <taxon>Gloeophyllum</taxon>
    </lineage>
</organism>
<gene>
    <name evidence="1" type="ORF">GLOTRDRAFT_94185</name>
</gene>
<dbReference type="GeneID" id="19309581"/>
<dbReference type="HOGENOM" id="CLU_731690_0_0_1"/>
<evidence type="ECO:0000313" key="2">
    <source>
        <dbReference type="Proteomes" id="UP000030669"/>
    </source>
</evidence>
<sequence length="357" mass="39454">MERCPVEIIWSIVSLACTDGGATGCSLSLVSRGMARVSEPFRFQSVALSGYQQIDAFISTVLVPSRKHPAIKHLFLSDCRVEKTTQYGGSTALSLAIDALGFFDLLPKILRVISPSLETFSLISFDPGYHRLFWDTFYGVSFPALTDLTMRVSSKRPIVPLYSGSFPHIDDYPLDMPRLERLHLAFAADMLSGIYQFNAELSPQYPLLGVLSSLASGSSVRAIRLSDLSDASRVRAGASLAHVLGFQTAGMTYRHPAPSLDSQDPYPRLPRLRLSQPSQTRVVIRAGGDLKKQPLAAAQLDYLKGLRKETLLSGPECDVPDIRILGFGSPMGYADWKTEWEQRQGLCSFGRERLLYE</sequence>
<dbReference type="STRING" id="670483.S7RPI8"/>
<dbReference type="KEGG" id="gtr:GLOTRDRAFT_94185"/>
<dbReference type="EMBL" id="KB469303">
    <property type="protein sequence ID" value="EPQ54774.1"/>
    <property type="molecule type" value="Genomic_DNA"/>
</dbReference>
<name>S7RPI8_GLOTA</name>
<dbReference type="OrthoDB" id="2748701at2759"/>
<reference evidence="1 2" key="1">
    <citation type="journal article" date="2012" name="Science">
        <title>The Paleozoic origin of enzymatic lignin decomposition reconstructed from 31 fungal genomes.</title>
        <authorList>
            <person name="Floudas D."/>
            <person name="Binder M."/>
            <person name="Riley R."/>
            <person name="Barry K."/>
            <person name="Blanchette R.A."/>
            <person name="Henrissat B."/>
            <person name="Martinez A.T."/>
            <person name="Otillar R."/>
            <person name="Spatafora J.W."/>
            <person name="Yadav J.S."/>
            <person name="Aerts A."/>
            <person name="Benoit I."/>
            <person name="Boyd A."/>
            <person name="Carlson A."/>
            <person name="Copeland A."/>
            <person name="Coutinho P.M."/>
            <person name="de Vries R.P."/>
            <person name="Ferreira P."/>
            <person name="Findley K."/>
            <person name="Foster B."/>
            <person name="Gaskell J."/>
            <person name="Glotzer D."/>
            <person name="Gorecki P."/>
            <person name="Heitman J."/>
            <person name="Hesse C."/>
            <person name="Hori C."/>
            <person name="Igarashi K."/>
            <person name="Jurgens J.A."/>
            <person name="Kallen N."/>
            <person name="Kersten P."/>
            <person name="Kohler A."/>
            <person name="Kuees U."/>
            <person name="Kumar T.K.A."/>
            <person name="Kuo A."/>
            <person name="LaButti K."/>
            <person name="Larrondo L.F."/>
            <person name="Lindquist E."/>
            <person name="Ling A."/>
            <person name="Lombard V."/>
            <person name="Lucas S."/>
            <person name="Lundell T."/>
            <person name="Martin R."/>
            <person name="McLaughlin D.J."/>
            <person name="Morgenstern I."/>
            <person name="Morin E."/>
            <person name="Murat C."/>
            <person name="Nagy L.G."/>
            <person name="Nolan M."/>
            <person name="Ohm R.A."/>
            <person name="Patyshakuliyeva A."/>
            <person name="Rokas A."/>
            <person name="Ruiz-Duenas F.J."/>
            <person name="Sabat G."/>
            <person name="Salamov A."/>
            <person name="Samejima M."/>
            <person name="Schmutz J."/>
            <person name="Slot J.C."/>
            <person name="St John F."/>
            <person name="Stenlid J."/>
            <person name="Sun H."/>
            <person name="Sun S."/>
            <person name="Syed K."/>
            <person name="Tsang A."/>
            <person name="Wiebenga A."/>
            <person name="Young D."/>
            <person name="Pisabarro A."/>
            <person name="Eastwood D.C."/>
            <person name="Martin F."/>
            <person name="Cullen D."/>
            <person name="Grigoriev I.V."/>
            <person name="Hibbett D.S."/>
        </authorList>
    </citation>
    <scope>NUCLEOTIDE SEQUENCE [LARGE SCALE GENOMIC DNA]</scope>
    <source>
        <strain evidence="1 2">ATCC 11539</strain>
    </source>
</reference>
<accession>S7RPI8</accession>
<protein>
    <submittedName>
        <fullName evidence="1">Uncharacterized protein</fullName>
    </submittedName>
</protein>
<proteinExistence type="predicted"/>
<dbReference type="Proteomes" id="UP000030669">
    <property type="component" value="Unassembled WGS sequence"/>
</dbReference>